<dbReference type="PANTHER" id="PTHR12111:SF2">
    <property type="entry name" value="SPLICING FACTOR YJU2B-RELATED"/>
    <property type="match status" value="1"/>
</dbReference>
<name>A0A5C3ECQ0_9BASI</name>
<reference evidence="3 4" key="1">
    <citation type="submission" date="2018-03" db="EMBL/GenBank/DDBJ databases">
        <authorList>
            <person name="Guldener U."/>
        </authorList>
    </citation>
    <scope>NUCLEOTIDE SEQUENCE [LARGE SCALE GENOMIC DNA]</scope>
    <source>
        <strain evidence="3 4">NBRC100155</strain>
    </source>
</reference>
<dbReference type="AlphaFoldDB" id="A0A5C3ECQ0"/>
<dbReference type="Pfam" id="PF04502">
    <property type="entry name" value="Saf4_Yju2"/>
    <property type="match status" value="1"/>
</dbReference>
<feature type="region of interest" description="Disordered" evidence="2">
    <location>
        <begin position="282"/>
        <end position="303"/>
    </location>
</feature>
<evidence type="ECO:0000256" key="1">
    <source>
        <dbReference type="ARBA" id="ARBA00005595"/>
    </source>
</evidence>
<dbReference type="EMBL" id="OOIN01000021">
    <property type="protein sequence ID" value="SPO28198.1"/>
    <property type="molecule type" value="Genomic_DNA"/>
</dbReference>
<dbReference type="Proteomes" id="UP000324022">
    <property type="component" value="Unassembled WGS sequence"/>
</dbReference>
<dbReference type="GO" id="GO:0071014">
    <property type="term" value="C:post-mRNA release spliceosomal complex"/>
    <property type="evidence" value="ECO:0007669"/>
    <property type="project" value="TreeGrafter"/>
</dbReference>
<dbReference type="InterPro" id="IPR007590">
    <property type="entry name" value="Saf4/Yju2"/>
</dbReference>
<dbReference type="PANTHER" id="PTHR12111">
    <property type="entry name" value="SPLICING FACTOR YJU2"/>
    <property type="match status" value="1"/>
</dbReference>
<evidence type="ECO:0000256" key="2">
    <source>
        <dbReference type="SAM" id="MobiDB-lite"/>
    </source>
</evidence>
<dbReference type="OrthoDB" id="360327at2759"/>
<comment type="similarity">
    <text evidence="1">Belongs to the CWC16 family.</text>
</comment>
<sequence>MQGFGMGRYRPPDSDPRNEPFNTTSHPLGKRARLLDSHGILIVRFELPFPVICLSCDVHLAQGRRFNARKRQVGEYLSTKIWAFECKCTCGKWFEIRTDPEKAQYAVTEGARRQVQEWDPEENGGFPVYDTESEMDKKEEQAKDAFAKLDEDQKEKSKTAQRQARVEELEHHSKATWSDPYMLNSKLRRTFRREKRKRTEQLEKDIELKNRIGWHQDKPLAHVSTPATSARDGERWEAQRLIASKKKTQGERGPSTAAQKLQATLLTNNRRKMDPFLRQIQQNSSASAMFSDGSSKKIVRPKA</sequence>
<accession>A0A5C3ECQ0</accession>
<protein>
    <submittedName>
        <fullName evidence="3">Related to YJU2 - essential protein required for pre-mRNA splicing</fullName>
    </submittedName>
</protein>
<gene>
    <name evidence="3" type="ORF">UTRI_04584_B</name>
</gene>
<proteinExistence type="inferred from homology"/>
<evidence type="ECO:0000313" key="4">
    <source>
        <dbReference type="Proteomes" id="UP000324022"/>
    </source>
</evidence>
<keyword evidence="4" id="KW-1185">Reference proteome</keyword>
<dbReference type="GO" id="GO:0000398">
    <property type="term" value="P:mRNA splicing, via spliceosome"/>
    <property type="evidence" value="ECO:0007669"/>
    <property type="project" value="InterPro"/>
</dbReference>
<evidence type="ECO:0000313" key="3">
    <source>
        <dbReference type="EMBL" id="SPO28198.1"/>
    </source>
</evidence>
<dbReference type="GO" id="GO:0005684">
    <property type="term" value="C:U2-type spliceosomal complex"/>
    <property type="evidence" value="ECO:0007669"/>
    <property type="project" value="TreeGrafter"/>
</dbReference>
<feature type="region of interest" description="Disordered" evidence="2">
    <location>
        <begin position="120"/>
        <end position="173"/>
    </location>
</feature>
<feature type="compositionally biased region" description="Basic and acidic residues" evidence="2">
    <location>
        <begin position="134"/>
        <end position="173"/>
    </location>
</feature>
<organism evidence="3 4">
    <name type="scientific">Ustilago trichophora</name>
    <dbReference type="NCBI Taxonomy" id="86804"/>
    <lineage>
        <taxon>Eukaryota</taxon>
        <taxon>Fungi</taxon>
        <taxon>Dikarya</taxon>
        <taxon>Basidiomycota</taxon>
        <taxon>Ustilaginomycotina</taxon>
        <taxon>Ustilaginomycetes</taxon>
        <taxon>Ustilaginales</taxon>
        <taxon>Ustilaginaceae</taxon>
        <taxon>Ustilago</taxon>
    </lineage>
</organism>
<feature type="region of interest" description="Disordered" evidence="2">
    <location>
        <begin position="1"/>
        <end position="28"/>
    </location>
</feature>
<feature type="compositionally biased region" description="Low complexity" evidence="2">
    <location>
        <begin position="284"/>
        <end position="293"/>
    </location>
</feature>